<dbReference type="EMBL" id="JBELQD010000037">
    <property type="protein sequence ID" value="MER2291103.1"/>
    <property type="molecule type" value="Genomic_DNA"/>
</dbReference>
<comment type="pathway">
    <text evidence="1">Protein modification; protein glycosylation.</text>
</comment>
<keyword evidence="4" id="KW-0677">Repeat</keyword>
<keyword evidence="3" id="KW-0808">Transferase</keyword>
<dbReference type="InterPro" id="IPR051939">
    <property type="entry name" value="Glycosyltr_41/O-GlcNAc_trsf"/>
</dbReference>
<evidence type="ECO:0000313" key="7">
    <source>
        <dbReference type="EMBL" id="MER2291103.1"/>
    </source>
</evidence>
<dbReference type="RefSeq" id="WP_350380398.1">
    <property type="nucleotide sequence ID" value="NZ_JBELQD010000037.1"/>
</dbReference>
<evidence type="ECO:0000256" key="5">
    <source>
        <dbReference type="ARBA" id="ARBA00022803"/>
    </source>
</evidence>
<dbReference type="Gene3D" id="3.40.50.2000">
    <property type="entry name" value="Glycogen Phosphorylase B"/>
    <property type="match status" value="1"/>
</dbReference>
<accession>A0ABV1R8D4</accession>
<keyword evidence="8" id="KW-1185">Reference proteome</keyword>
<protein>
    <recommendedName>
        <fullName evidence="6">O-GlcNAc transferase C-terminal domain-containing protein</fullName>
    </recommendedName>
</protein>
<evidence type="ECO:0000259" key="6">
    <source>
        <dbReference type="Pfam" id="PF13844"/>
    </source>
</evidence>
<evidence type="ECO:0000256" key="3">
    <source>
        <dbReference type="ARBA" id="ARBA00022679"/>
    </source>
</evidence>
<evidence type="ECO:0000256" key="4">
    <source>
        <dbReference type="ARBA" id="ARBA00022737"/>
    </source>
</evidence>
<keyword evidence="5" id="KW-0802">TPR repeat</keyword>
<dbReference type="Proteomes" id="UP001432995">
    <property type="component" value="Unassembled WGS sequence"/>
</dbReference>
<evidence type="ECO:0000256" key="2">
    <source>
        <dbReference type="ARBA" id="ARBA00022676"/>
    </source>
</evidence>
<name>A0ABV1R8D4_9HYPH</name>
<feature type="domain" description="O-GlcNAc transferase C-terminal" evidence="6">
    <location>
        <begin position="3"/>
        <end position="170"/>
    </location>
</feature>
<keyword evidence="2" id="KW-0328">Glycosyltransferase</keyword>
<comment type="caution">
    <text evidence="7">The sequence shown here is derived from an EMBL/GenBank/DDBJ whole genome shotgun (WGS) entry which is preliminary data.</text>
</comment>
<evidence type="ECO:0000256" key="1">
    <source>
        <dbReference type="ARBA" id="ARBA00004922"/>
    </source>
</evidence>
<proteinExistence type="predicted"/>
<dbReference type="Pfam" id="PF13844">
    <property type="entry name" value="Glyco_transf_41"/>
    <property type="match status" value="1"/>
</dbReference>
<reference evidence="7" key="1">
    <citation type="submission" date="2024-06" db="EMBL/GenBank/DDBJ databases">
        <authorList>
            <person name="Campbell A.G."/>
        </authorList>
    </citation>
    <scope>NUCLEOTIDE SEQUENCE</scope>
    <source>
        <strain evidence="7">EM17</strain>
    </source>
</reference>
<evidence type="ECO:0000313" key="8">
    <source>
        <dbReference type="Proteomes" id="UP001432995"/>
    </source>
</evidence>
<dbReference type="PANTHER" id="PTHR44835">
    <property type="entry name" value="UDP-N-ACETYLGLUCOSAMINE--PEPTIDE N-ACETYLGLUCOSAMINYLTRANSFERASE SPINDLY-RELATED"/>
    <property type="match status" value="1"/>
</dbReference>
<dbReference type="InterPro" id="IPR029489">
    <property type="entry name" value="OGT/SEC/SPY_C"/>
</dbReference>
<dbReference type="PANTHER" id="PTHR44835:SF1">
    <property type="entry name" value="PROTEIN O-GLCNAC TRANSFERASE"/>
    <property type="match status" value="1"/>
</dbReference>
<gene>
    <name evidence="7" type="ORF">ABS770_22900</name>
</gene>
<sequence>MTFGCFNRLTKVCDDVPTTWASILEAVPESRLFMVVGDIGTPEVREAVETRLIAAGLPLDRVIFQPRVNTGYHALYHRVNIALDPYPYNGGTTSFDTLSMGVPFVALSGDHAAARVGASILRVIGLLELVSDSQDAYAAIARDLALDRDRLRTIRAGLRKRLHASPLMDHAGPAADVDAAFRAMWRQWLAAECA</sequence>
<organism evidence="7 8">
    <name type="scientific">Methylobacterium brachiatum</name>
    <dbReference type="NCBI Taxonomy" id="269660"/>
    <lineage>
        <taxon>Bacteria</taxon>
        <taxon>Pseudomonadati</taxon>
        <taxon>Pseudomonadota</taxon>
        <taxon>Alphaproteobacteria</taxon>
        <taxon>Hyphomicrobiales</taxon>
        <taxon>Methylobacteriaceae</taxon>
        <taxon>Methylobacterium</taxon>
    </lineage>
</organism>